<dbReference type="Gene3D" id="1.25.10.10">
    <property type="entry name" value="Leucine-rich Repeat Variant"/>
    <property type="match status" value="1"/>
</dbReference>
<dbReference type="GO" id="GO:0016818">
    <property type="term" value="F:hydrolase activity, acting on acid anhydrides, in phosphorus-containing anhydrides"/>
    <property type="evidence" value="ECO:0007669"/>
    <property type="project" value="InterPro"/>
</dbReference>
<dbReference type="GO" id="GO:0005524">
    <property type="term" value="F:ATP binding"/>
    <property type="evidence" value="ECO:0007669"/>
    <property type="project" value="InterPro"/>
</dbReference>
<dbReference type="EMBL" id="BARU01012371">
    <property type="protein sequence ID" value="GAH40357.1"/>
    <property type="molecule type" value="Genomic_DNA"/>
</dbReference>
<dbReference type="InterPro" id="IPR011989">
    <property type="entry name" value="ARM-like"/>
</dbReference>
<dbReference type="Gene3D" id="3.40.50.300">
    <property type="entry name" value="P-loop containing nucleotide triphosphate hydrolases"/>
    <property type="match status" value="1"/>
</dbReference>
<accession>X1F5Y4</accession>
<gene>
    <name evidence="2" type="ORF">S03H2_22847</name>
</gene>
<evidence type="ECO:0000313" key="2">
    <source>
        <dbReference type="EMBL" id="GAH40357.1"/>
    </source>
</evidence>
<dbReference type="GO" id="GO:0006139">
    <property type="term" value="P:nucleobase-containing compound metabolic process"/>
    <property type="evidence" value="ECO:0007669"/>
    <property type="project" value="InterPro"/>
</dbReference>
<sequence>GDPVYDERCRRLGERWFTDLALPSAILLLRQGVGRLIRGIHDYGVVAILDTRLLRSSYGRTIVSSLPEVDVVHSIEDVKRFFASIPQPASPKVQTITVSQGQGIGPSDTEKGMGISRVVALGNSNDPSVIPELIGFTRSRNGNERRLAASALGKLARFKPEIYKAVGALEGLLGDEKPQVRQYALKALARIGKVNKERLKTIIENPEEEGYNVSLARRLIRKAKTA</sequence>
<feature type="non-terminal residue" evidence="2">
    <location>
        <position position="1"/>
    </location>
</feature>
<evidence type="ECO:0000259" key="1">
    <source>
        <dbReference type="Pfam" id="PF13307"/>
    </source>
</evidence>
<dbReference type="AlphaFoldDB" id="X1F5Y4"/>
<dbReference type="Pfam" id="PF13513">
    <property type="entry name" value="HEAT_EZ"/>
    <property type="match status" value="1"/>
</dbReference>
<feature type="domain" description="ATP-dependent helicase C-terminal" evidence="1">
    <location>
        <begin position="11"/>
        <end position="68"/>
    </location>
</feature>
<comment type="caution">
    <text evidence="2">The sequence shown here is derived from an EMBL/GenBank/DDBJ whole genome shotgun (WGS) entry which is preliminary data.</text>
</comment>
<dbReference type="GO" id="GO:0004386">
    <property type="term" value="F:helicase activity"/>
    <property type="evidence" value="ECO:0007669"/>
    <property type="project" value="InterPro"/>
</dbReference>
<dbReference type="GO" id="GO:0003676">
    <property type="term" value="F:nucleic acid binding"/>
    <property type="evidence" value="ECO:0007669"/>
    <property type="project" value="InterPro"/>
</dbReference>
<dbReference type="InterPro" id="IPR027417">
    <property type="entry name" value="P-loop_NTPase"/>
</dbReference>
<dbReference type="InterPro" id="IPR016024">
    <property type="entry name" value="ARM-type_fold"/>
</dbReference>
<organism evidence="2">
    <name type="scientific">marine sediment metagenome</name>
    <dbReference type="NCBI Taxonomy" id="412755"/>
    <lineage>
        <taxon>unclassified sequences</taxon>
        <taxon>metagenomes</taxon>
        <taxon>ecological metagenomes</taxon>
    </lineage>
</organism>
<reference evidence="2" key="1">
    <citation type="journal article" date="2014" name="Front. Microbiol.">
        <title>High frequency of phylogenetically diverse reductive dehalogenase-homologous genes in deep subseafloor sedimentary metagenomes.</title>
        <authorList>
            <person name="Kawai M."/>
            <person name="Futagami T."/>
            <person name="Toyoda A."/>
            <person name="Takaki Y."/>
            <person name="Nishi S."/>
            <person name="Hori S."/>
            <person name="Arai W."/>
            <person name="Tsubouchi T."/>
            <person name="Morono Y."/>
            <person name="Uchiyama I."/>
            <person name="Ito T."/>
            <person name="Fujiyama A."/>
            <person name="Inagaki F."/>
            <person name="Takami H."/>
        </authorList>
    </citation>
    <scope>NUCLEOTIDE SEQUENCE</scope>
    <source>
        <strain evidence="2">Expedition CK06-06</strain>
    </source>
</reference>
<proteinExistence type="predicted"/>
<protein>
    <recommendedName>
        <fullName evidence="1">ATP-dependent helicase C-terminal domain-containing protein</fullName>
    </recommendedName>
</protein>
<dbReference type="Pfam" id="PF13307">
    <property type="entry name" value="Helicase_C_2"/>
    <property type="match status" value="1"/>
</dbReference>
<dbReference type="InterPro" id="IPR006555">
    <property type="entry name" value="ATP-dep_Helicase_C"/>
</dbReference>
<dbReference type="SUPFAM" id="SSF48371">
    <property type="entry name" value="ARM repeat"/>
    <property type="match status" value="1"/>
</dbReference>
<name>X1F5Y4_9ZZZZ</name>